<name>A0A9W4N6C3_9EURO</name>
<evidence type="ECO:0000313" key="28">
    <source>
        <dbReference type="Proteomes" id="UP001152649"/>
    </source>
</evidence>
<keyword evidence="10" id="KW-0460">Magnesium</keyword>
<evidence type="ECO:0000259" key="24">
    <source>
        <dbReference type="PROSITE" id="PS50157"/>
    </source>
</evidence>
<keyword evidence="28" id="KW-1185">Reference proteome</keyword>
<dbReference type="CDD" id="cd00067">
    <property type="entry name" value="GAL4"/>
    <property type="match status" value="1"/>
</dbReference>
<dbReference type="EC" id="6.5.1.1" evidence="20"/>
<feature type="domain" description="ATP-dependent DNA ligase family profile" evidence="25">
    <location>
        <begin position="1511"/>
        <end position="1636"/>
    </location>
</feature>
<keyword evidence="19" id="KW-0863">Zinc-finger</keyword>
<evidence type="ECO:0000256" key="5">
    <source>
        <dbReference type="ARBA" id="ARBA00022723"/>
    </source>
</evidence>
<dbReference type="GO" id="GO:0003677">
    <property type="term" value="F:DNA binding"/>
    <property type="evidence" value="ECO:0007669"/>
    <property type="project" value="UniProtKB-KW"/>
</dbReference>
<dbReference type="Proteomes" id="UP001152649">
    <property type="component" value="Unassembled WGS sequence"/>
</dbReference>
<dbReference type="InterPro" id="IPR012308">
    <property type="entry name" value="DNA_ligase_ATP-dep_N"/>
</dbReference>
<keyword evidence="7 20" id="KW-0547">Nucleotide-binding</keyword>
<dbReference type="FunFam" id="3.30.470.30:FF:000013">
    <property type="entry name" value="DNA ligase"/>
    <property type="match status" value="1"/>
</dbReference>
<feature type="domain" description="Zn(2)-C6 fungal-type" evidence="23">
    <location>
        <begin position="103"/>
        <end position="132"/>
    </location>
</feature>
<dbReference type="CDD" id="cd12148">
    <property type="entry name" value="fungal_TF_MHR"/>
    <property type="match status" value="1"/>
</dbReference>
<dbReference type="GO" id="GO:0005524">
    <property type="term" value="F:ATP binding"/>
    <property type="evidence" value="ECO:0007669"/>
    <property type="project" value="UniProtKB-KW"/>
</dbReference>
<dbReference type="SUPFAM" id="SSF52113">
    <property type="entry name" value="BRCT domain"/>
    <property type="match status" value="2"/>
</dbReference>
<dbReference type="PROSITE" id="PS00697">
    <property type="entry name" value="DNA_LIGASE_A1"/>
    <property type="match status" value="1"/>
</dbReference>
<dbReference type="FunFam" id="1.10.3260.10:FF:000008">
    <property type="entry name" value="DNA ligase 4"/>
    <property type="match status" value="1"/>
</dbReference>
<comment type="cofactor">
    <cofactor evidence="1">
        <name>Mg(2+)</name>
        <dbReference type="ChEBI" id="CHEBI:18420"/>
    </cofactor>
</comment>
<evidence type="ECO:0000259" key="25">
    <source>
        <dbReference type="PROSITE" id="PS50160"/>
    </source>
</evidence>
<evidence type="ECO:0000256" key="11">
    <source>
        <dbReference type="ARBA" id="ARBA00023015"/>
    </source>
</evidence>
<keyword evidence="13" id="KW-0804">Transcription</keyword>
<dbReference type="SUPFAM" id="SSF57701">
    <property type="entry name" value="Zn2/Cys6 DNA-binding domain"/>
    <property type="match status" value="1"/>
</dbReference>
<dbReference type="PROSITE" id="PS00028">
    <property type="entry name" value="ZINC_FINGER_C2H2_1"/>
    <property type="match status" value="1"/>
</dbReference>
<dbReference type="FunFam" id="2.40.50.140:FF:000234">
    <property type="entry name" value="DNA ligase"/>
    <property type="match status" value="1"/>
</dbReference>
<evidence type="ECO:0000256" key="6">
    <source>
        <dbReference type="ARBA" id="ARBA00022737"/>
    </source>
</evidence>
<gene>
    <name evidence="27" type="ORF">PSALAMII_LOCUS1341</name>
</gene>
<protein>
    <recommendedName>
        <fullName evidence="20">DNA ligase</fullName>
        <ecNumber evidence="20">6.5.1.1</ecNumber>
    </recommendedName>
</protein>
<dbReference type="Gene3D" id="3.30.470.30">
    <property type="entry name" value="DNA ligase/mRNA capping enzyme"/>
    <property type="match status" value="1"/>
</dbReference>
<dbReference type="NCBIfam" id="TIGR00574">
    <property type="entry name" value="dnl1"/>
    <property type="match status" value="1"/>
</dbReference>
<feature type="compositionally biased region" description="Basic residues" evidence="22">
    <location>
        <begin position="1142"/>
        <end position="1156"/>
    </location>
</feature>
<feature type="region of interest" description="Disordered" evidence="22">
    <location>
        <begin position="1"/>
        <end position="36"/>
    </location>
</feature>
<dbReference type="InterPro" id="IPR001138">
    <property type="entry name" value="Zn2Cys6_DnaBD"/>
</dbReference>
<feature type="region of interest" description="Disordered" evidence="22">
    <location>
        <begin position="347"/>
        <end position="420"/>
    </location>
</feature>
<evidence type="ECO:0000256" key="22">
    <source>
        <dbReference type="SAM" id="MobiDB-lite"/>
    </source>
</evidence>
<proteinExistence type="inferred from homology"/>
<comment type="function">
    <text evidence="18">DNA ligase involved in DNA non-homologous end joining (NHEJ); required for double-strand break (DSB) repair.</text>
</comment>
<dbReference type="CDD" id="cd07968">
    <property type="entry name" value="OBF_DNA_ligase_IV"/>
    <property type="match status" value="1"/>
</dbReference>
<organism evidence="27 28">
    <name type="scientific">Penicillium salamii</name>
    <dbReference type="NCBI Taxonomy" id="1612424"/>
    <lineage>
        <taxon>Eukaryota</taxon>
        <taxon>Fungi</taxon>
        <taxon>Dikarya</taxon>
        <taxon>Ascomycota</taxon>
        <taxon>Pezizomycotina</taxon>
        <taxon>Eurotiomycetes</taxon>
        <taxon>Eurotiomycetidae</taxon>
        <taxon>Eurotiales</taxon>
        <taxon>Aspergillaceae</taxon>
        <taxon>Penicillium</taxon>
    </lineage>
</organism>
<dbReference type="SUPFAM" id="SSF50249">
    <property type="entry name" value="Nucleic acid-binding proteins"/>
    <property type="match status" value="1"/>
</dbReference>
<dbReference type="InterPro" id="IPR036599">
    <property type="entry name" value="DNA_ligase_N_sf"/>
</dbReference>
<evidence type="ECO:0000259" key="26">
    <source>
        <dbReference type="PROSITE" id="PS50172"/>
    </source>
</evidence>
<dbReference type="Pfam" id="PF04082">
    <property type="entry name" value="Fungal_trans"/>
    <property type="match status" value="1"/>
</dbReference>
<dbReference type="Pfam" id="PF16589">
    <property type="entry name" value="BRCT_2"/>
    <property type="match status" value="1"/>
</dbReference>
<feature type="region of interest" description="Disordered" evidence="22">
    <location>
        <begin position="1142"/>
        <end position="1162"/>
    </location>
</feature>
<keyword evidence="16" id="KW-0539">Nucleus</keyword>
<comment type="similarity">
    <text evidence="3 21">Belongs to the ATP-dependent DNA ligase family.</text>
</comment>
<feature type="domain" description="BRCT" evidence="26">
    <location>
        <begin position="1980"/>
        <end position="2081"/>
    </location>
</feature>
<dbReference type="SMART" id="SM00066">
    <property type="entry name" value="GAL4"/>
    <property type="match status" value="1"/>
</dbReference>
<accession>A0A9W4N6C3</accession>
<dbReference type="Pfam" id="PF01068">
    <property type="entry name" value="DNA_ligase_A_M"/>
    <property type="match status" value="1"/>
</dbReference>
<dbReference type="PROSITE" id="PS00463">
    <property type="entry name" value="ZN2_CY6_FUNGAL_1"/>
    <property type="match status" value="1"/>
</dbReference>
<dbReference type="InterPro" id="IPR044125">
    <property type="entry name" value="Adenylation_DNA_ligase_IV"/>
</dbReference>
<dbReference type="InterPro" id="IPR007219">
    <property type="entry name" value="XnlR_reg_dom"/>
</dbReference>
<evidence type="ECO:0000256" key="3">
    <source>
        <dbReference type="ARBA" id="ARBA00007572"/>
    </source>
</evidence>
<keyword evidence="12" id="KW-0238">DNA-binding</keyword>
<keyword evidence="14 20" id="KW-0233">DNA recombination</keyword>
<keyword evidence="15 20" id="KW-0234">DNA repair</keyword>
<keyword evidence="8 20" id="KW-0227">DNA damage</keyword>
<dbReference type="Gene3D" id="2.40.50.140">
    <property type="entry name" value="Nucleic acid-binding proteins"/>
    <property type="match status" value="1"/>
</dbReference>
<evidence type="ECO:0000256" key="14">
    <source>
        <dbReference type="ARBA" id="ARBA00023172"/>
    </source>
</evidence>
<dbReference type="EMBL" id="CAJVPG010000044">
    <property type="protein sequence ID" value="CAG8278082.1"/>
    <property type="molecule type" value="Genomic_DNA"/>
</dbReference>
<dbReference type="PROSITE" id="PS50160">
    <property type="entry name" value="DNA_LIGASE_A3"/>
    <property type="match status" value="1"/>
</dbReference>
<evidence type="ECO:0000256" key="18">
    <source>
        <dbReference type="ARBA" id="ARBA00043870"/>
    </source>
</evidence>
<dbReference type="InterPro" id="IPR029710">
    <property type="entry name" value="LIG4"/>
</dbReference>
<evidence type="ECO:0000256" key="7">
    <source>
        <dbReference type="ARBA" id="ARBA00022741"/>
    </source>
</evidence>
<keyword evidence="9 20" id="KW-0067">ATP-binding</keyword>
<dbReference type="Gene3D" id="3.30.160.60">
    <property type="entry name" value="Classic Zinc Finger"/>
    <property type="match status" value="1"/>
</dbReference>
<dbReference type="InterPro" id="IPR001357">
    <property type="entry name" value="BRCT_dom"/>
</dbReference>
<dbReference type="PROSITE" id="PS50157">
    <property type="entry name" value="ZINC_FINGER_C2H2_2"/>
    <property type="match status" value="1"/>
</dbReference>
<dbReference type="GO" id="GO:0032807">
    <property type="term" value="C:DNA ligase IV complex"/>
    <property type="evidence" value="ECO:0007669"/>
    <property type="project" value="TreeGrafter"/>
</dbReference>
<evidence type="ECO:0000259" key="23">
    <source>
        <dbReference type="PROSITE" id="PS50048"/>
    </source>
</evidence>
<comment type="subcellular location">
    <subcellularLocation>
        <location evidence="2">Nucleus</location>
    </subcellularLocation>
</comment>
<feature type="region of interest" description="Disordered" evidence="22">
    <location>
        <begin position="203"/>
        <end position="230"/>
    </location>
</feature>
<evidence type="ECO:0000256" key="10">
    <source>
        <dbReference type="ARBA" id="ARBA00022842"/>
    </source>
</evidence>
<dbReference type="InterPro" id="IPR036864">
    <property type="entry name" value="Zn2-C6_fun-type_DNA-bd_sf"/>
</dbReference>
<evidence type="ECO:0000256" key="15">
    <source>
        <dbReference type="ARBA" id="ARBA00023204"/>
    </source>
</evidence>
<dbReference type="GO" id="GO:0008270">
    <property type="term" value="F:zinc ion binding"/>
    <property type="evidence" value="ECO:0007669"/>
    <property type="project" value="UniProtKB-KW"/>
</dbReference>
<sequence length="2083" mass="235336">MLSGKDKEDPEDPEASTHGSIPALRPETDDPNEDLGTGHVQCTVCSSTFRRPEHLKRHLRSHTKEKPFECAHDTLHRHEMSHHTTGSEGKDRTHRITVKTFRACFGCATARVRCSGGIPCGRCDTRSLECQYPTQRRSKAKALRDSDIKGADFGNPKLAHRASNASSHINQFPIHRPSDPTSSPKPLLGVFSTNTDQFQPTQSNVHRANGEASNTHAYQPRTRQESSTVQPPLSVYNEGINSTYDHSNSGVPKLSVGSSNLDSEVGDLQPTMSDLAVDIDMTMEDAPSLGFDPSLFGQSMPSTINWLPTELIPGALLDQTQPVSSHHSQSFGPGPYFSHIAWQPPAVLSGQTSSSHHQVSSERPSAHIPAGNMESPGRYSHGISETSPQTMSSESAKGSVENSAEGVGPRHKKSRTKFLPWSDSPASSIALGKQILLEDPERRFDFPVFSGRHADQIPSDVERHFPSIESSTYDELHRQFTSLCRSENPFFETFETERFPPADELTRFIALFFDSFQAVYPILHLPTFNPNSCHWLLTTSIAALGCHVAHIPEMEQYTSALHEFLRRGIFVEVSEQSHCEVRSTHIQQKKKDHRAQTSLEILQAMLFNCIGLVHSGAERDIYSASSTFGELITLVKTIRLLAPRKVHLDGASQDEDWNCWAQDEVKRRTGYCIWLLDCTLAYYFDNKPLLSLDDGQASLPAHEKLWQAASAGSWKKLWDQSSGNLHSALEIGRLLILTANESLYNAVHILYVEKRLIPGIGEFSHILIIHALYHRTWEVGDYFRRPLSFWNPTAKKQSRETAIPTGSVWLPGIPSYSKWRNSACDCLDILHWTANSTVAKAAGFEHPTVLHLHVARLILLAPFREMRSLATALATEKLPWSKRHQSLEWQYVRRWIEHDQYKARLSIIHAGVTLWHIRRYSTNAFHEPVAIFIAVLTLWAYGACHAHASHESTPLSHSQTPRVEPGHDSRLIHLDRPCDDELVQLFVREGHSTRASLSDVGDLCGAEGPERLLRVGCGILSEMNAWGTSSKFAAILSRLADLTSHHSWNHSSVIHWYFVRLQEMPHIALSYRECSLKASGVILTFFQGSLSSSVMDSDEIVEPLKEEDLDVKYPNRPHNRAPSFAFHDLYLNLFNPLNALKKKPGGPAPARRKLGPHGKSASSLNPLELRRDVIERFVSRWRKEVGDDIYPALRLILPDKDRDRPMYGVKEKGIGKILVKIMKINKESEDGYNLLNWKLPGQGATMRMAGDFAGRCFDVLSKRPMRTEPGDMTIDEVNEKLDSLSAASKEDEQVPILTEFYRRMNPEELLWLIRIILRQMRIGATERTLFDVWHPDAESLYSISSSLRRVCWELYDPNIRLEGEDRGVGLMQCFQPQLAQFQMHSFEKIIARMKPTEGDNVFWIEEKLDGERMQMHMVPDDSVNGGRRFGFWSRKAKDYAYLYGTGIYDENGAMTRHLKDAFVDGVQSIILDGEMITWDPEQDAIVPFGTLKTAALAEQRNPFSKGHRPLFRVFDILHLNGRDLTKYTLRDRRNAMAKTIRPVHRRFEIHPYEEATNTTEVEAALRKVVAEASEGLVLKNPRSPYRLNERHDDWMKVKPDYMTEFGESLDVIVIGGYYGSGHRGGALASFLCGLRADDNPSTGPGSMKCWSFCKVGGGFTAADYQEVRHHTDGKWKEWDVKNPPTTYIELAGGDAQIERPDMWIKPSDSIVLSVKAASVAVSETFRMGMTLRFPRFKKLRKDKDWKSALSVQGFLDLKSNAEQEHREKEFAVDNSRKKRVKRATKKPLTVAGHDENIGNQYIGPSGNMFDKLNFFIITESTVPEKKTKLQLEQLVKANGGKIYQTNTAATDTICIAERKTVKVASIMNQGEQHIIRPSWLLDCVKQTEKDAGMPDLLLPFEPRHMFFAMEDREEEFTVNVDQFSDSYARDTTVEELTEILTRMNDSADTPNHIDSRTAQRVEIRIQDRVNAGYTAPCGWLFRGLTLLLHSESRSDSQKPHRIHLAQNTARFAGADIANSLEDSGITHVVIDSDILTSEEISALRKSLADRSGFKIPHLVSLDWVEESWKHGTLLDEERFQVRR</sequence>
<dbReference type="PANTHER" id="PTHR45997:SF1">
    <property type="entry name" value="DNA LIGASE 4"/>
    <property type="match status" value="1"/>
</dbReference>
<dbReference type="InterPro" id="IPR016059">
    <property type="entry name" value="DNA_ligase_ATP-dep_CS"/>
</dbReference>
<evidence type="ECO:0000256" key="2">
    <source>
        <dbReference type="ARBA" id="ARBA00004123"/>
    </source>
</evidence>
<dbReference type="GO" id="GO:0003910">
    <property type="term" value="F:DNA ligase (ATP) activity"/>
    <property type="evidence" value="ECO:0007669"/>
    <property type="project" value="UniProtKB-EC"/>
</dbReference>
<keyword evidence="6" id="KW-0677">Repeat</keyword>
<reference evidence="27" key="1">
    <citation type="submission" date="2021-07" db="EMBL/GenBank/DDBJ databases">
        <authorList>
            <person name="Branca A.L. A."/>
        </authorList>
    </citation>
    <scope>NUCLEOTIDE SEQUENCE</scope>
</reference>
<evidence type="ECO:0000256" key="13">
    <source>
        <dbReference type="ARBA" id="ARBA00023163"/>
    </source>
</evidence>
<evidence type="ECO:0000256" key="16">
    <source>
        <dbReference type="ARBA" id="ARBA00023242"/>
    </source>
</evidence>
<dbReference type="GO" id="GO:0006351">
    <property type="term" value="P:DNA-templated transcription"/>
    <property type="evidence" value="ECO:0007669"/>
    <property type="project" value="InterPro"/>
</dbReference>
<dbReference type="GO" id="GO:0006310">
    <property type="term" value="P:DNA recombination"/>
    <property type="evidence" value="ECO:0007669"/>
    <property type="project" value="UniProtKB-KW"/>
</dbReference>
<dbReference type="GO" id="GO:0006303">
    <property type="term" value="P:double-strand break repair via nonhomologous end joining"/>
    <property type="evidence" value="ECO:0007669"/>
    <property type="project" value="TreeGrafter"/>
</dbReference>
<dbReference type="Gene3D" id="3.40.50.10190">
    <property type="entry name" value="BRCT domain"/>
    <property type="match status" value="2"/>
</dbReference>
<feature type="domain" description="C2H2-type" evidence="24">
    <location>
        <begin position="40"/>
        <end position="67"/>
    </location>
</feature>
<dbReference type="CDD" id="cd07903">
    <property type="entry name" value="Adenylation_DNA_ligase_IV"/>
    <property type="match status" value="1"/>
</dbReference>
<dbReference type="Pfam" id="PF04675">
    <property type="entry name" value="DNA_ligase_A_N"/>
    <property type="match status" value="1"/>
</dbReference>
<evidence type="ECO:0000256" key="12">
    <source>
        <dbReference type="ARBA" id="ARBA00023125"/>
    </source>
</evidence>
<dbReference type="InterPro" id="IPR012340">
    <property type="entry name" value="NA-bd_OB-fold"/>
</dbReference>
<keyword evidence="19" id="KW-0862">Zinc</keyword>
<dbReference type="InterPro" id="IPR000977">
    <property type="entry name" value="DNA_ligase_ATP-dep"/>
</dbReference>
<evidence type="ECO:0000256" key="4">
    <source>
        <dbReference type="ARBA" id="ARBA00022598"/>
    </source>
</evidence>
<evidence type="ECO:0000313" key="27">
    <source>
        <dbReference type="EMBL" id="CAG8278082.1"/>
    </source>
</evidence>
<dbReference type="Pfam" id="PF00172">
    <property type="entry name" value="Zn_clus"/>
    <property type="match status" value="1"/>
</dbReference>
<dbReference type="Gene3D" id="4.10.240.10">
    <property type="entry name" value="Zn(2)-C6 fungal-type DNA-binding domain"/>
    <property type="match status" value="1"/>
</dbReference>
<evidence type="ECO:0000256" key="1">
    <source>
        <dbReference type="ARBA" id="ARBA00001946"/>
    </source>
</evidence>
<evidence type="ECO:0000256" key="19">
    <source>
        <dbReference type="PROSITE-ProRule" id="PRU00042"/>
    </source>
</evidence>
<dbReference type="Pfam" id="PF04679">
    <property type="entry name" value="DNA_ligase_A_C"/>
    <property type="match status" value="1"/>
</dbReference>
<dbReference type="InterPro" id="IPR012310">
    <property type="entry name" value="DNA_ligase_ATP-dep_cent"/>
</dbReference>
<keyword evidence="11" id="KW-0805">Transcription regulation</keyword>
<evidence type="ECO:0000256" key="21">
    <source>
        <dbReference type="RuleBase" id="RU004196"/>
    </source>
</evidence>
<dbReference type="PROSITE" id="PS50172">
    <property type="entry name" value="BRCT"/>
    <property type="match status" value="2"/>
</dbReference>
<dbReference type="GO" id="GO:0006297">
    <property type="term" value="P:nucleotide-excision repair, DNA gap filling"/>
    <property type="evidence" value="ECO:0007669"/>
    <property type="project" value="TreeGrafter"/>
</dbReference>
<dbReference type="SUPFAM" id="SSF117018">
    <property type="entry name" value="ATP-dependent DNA ligase DNA-binding domain"/>
    <property type="match status" value="1"/>
</dbReference>
<dbReference type="SUPFAM" id="SSF56091">
    <property type="entry name" value="DNA ligase/mRNA capping enzyme, catalytic domain"/>
    <property type="match status" value="1"/>
</dbReference>
<feature type="domain" description="BRCT" evidence="26">
    <location>
        <begin position="1804"/>
        <end position="1886"/>
    </location>
</feature>
<dbReference type="InterPro" id="IPR036236">
    <property type="entry name" value="Znf_C2H2_sf"/>
</dbReference>
<dbReference type="SUPFAM" id="SSF57667">
    <property type="entry name" value="beta-beta-alpha zinc fingers"/>
    <property type="match status" value="1"/>
</dbReference>
<dbReference type="GO" id="GO:0071897">
    <property type="term" value="P:DNA biosynthetic process"/>
    <property type="evidence" value="ECO:0007669"/>
    <property type="project" value="InterPro"/>
</dbReference>
<feature type="compositionally biased region" description="Polar residues" evidence="22">
    <location>
        <begin position="383"/>
        <end position="402"/>
    </location>
</feature>
<dbReference type="InterPro" id="IPR036420">
    <property type="entry name" value="BRCT_dom_sf"/>
</dbReference>
<dbReference type="OrthoDB" id="151490at2759"/>
<evidence type="ECO:0000256" key="20">
    <source>
        <dbReference type="RuleBase" id="RU000617"/>
    </source>
</evidence>
<comment type="caution">
    <text evidence="27">The sequence shown here is derived from an EMBL/GenBank/DDBJ whole genome shotgun (WGS) entry which is preliminary data.</text>
</comment>
<feature type="compositionally biased region" description="Polar residues" evidence="22">
    <location>
        <begin position="203"/>
        <end position="217"/>
    </location>
</feature>
<comment type="catalytic activity">
    <reaction evidence="17 20">
        <text>ATP + (deoxyribonucleotide)n-3'-hydroxyl + 5'-phospho-(deoxyribonucleotide)m = (deoxyribonucleotide)n+m + AMP + diphosphate.</text>
        <dbReference type="EC" id="6.5.1.1"/>
    </reaction>
</comment>
<dbReference type="CDD" id="cd17722">
    <property type="entry name" value="BRCT_DNA_ligase_IV_rpt1"/>
    <property type="match status" value="1"/>
</dbReference>
<dbReference type="InterPro" id="IPR012309">
    <property type="entry name" value="DNA_ligase_ATP-dep_C"/>
</dbReference>
<feature type="compositionally biased region" description="Polar residues" evidence="22">
    <location>
        <begin position="349"/>
        <end position="363"/>
    </location>
</feature>
<dbReference type="Gene3D" id="1.10.3260.10">
    <property type="entry name" value="DNA ligase, ATP-dependent, N-terminal domain"/>
    <property type="match status" value="1"/>
</dbReference>
<evidence type="ECO:0000256" key="17">
    <source>
        <dbReference type="ARBA" id="ARBA00034003"/>
    </source>
</evidence>
<evidence type="ECO:0000256" key="9">
    <source>
        <dbReference type="ARBA" id="ARBA00022840"/>
    </source>
</evidence>
<keyword evidence="5" id="KW-0479">Metal-binding</keyword>
<dbReference type="InterPro" id="IPR013087">
    <property type="entry name" value="Znf_C2H2_type"/>
</dbReference>
<dbReference type="GO" id="GO:0000981">
    <property type="term" value="F:DNA-binding transcription factor activity, RNA polymerase II-specific"/>
    <property type="evidence" value="ECO:0007669"/>
    <property type="project" value="InterPro"/>
</dbReference>
<dbReference type="PANTHER" id="PTHR45997">
    <property type="entry name" value="DNA LIGASE 4"/>
    <property type="match status" value="1"/>
</dbReference>
<evidence type="ECO:0000256" key="8">
    <source>
        <dbReference type="ARBA" id="ARBA00022763"/>
    </source>
</evidence>
<keyword evidence="4 20" id="KW-0436">Ligase</keyword>
<dbReference type="PROSITE" id="PS50048">
    <property type="entry name" value="ZN2_CY6_FUNGAL_2"/>
    <property type="match status" value="1"/>
</dbReference>
<dbReference type="SMART" id="SM00355">
    <property type="entry name" value="ZnF_C2H2"/>
    <property type="match status" value="1"/>
</dbReference>
<dbReference type="SMART" id="SM00292">
    <property type="entry name" value="BRCT"/>
    <property type="match status" value="2"/>
</dbReference>